<accession>A0ABN7YF18</accession>
<dbReference type="Gene3D" id="2.30.110.10">
    <property type="entry name" value="Electron Transport, Fmn-binding Protein, Chain A"/>
    <property type="match status" value="1"/>
</dbReference>
<comment type="caution">
    <text evidence="1">The sequence shown here is derived from an EMBL/GenBank/DDBJ whole genome shotgun (WGS) entry which is preliminary data.</text>
</comment>
<organism evidence="1 2">
    <name type="scientific">Cupriavidus respiraculi</name>
    <dbReference type="NCBI Taxonomy" id="195930"/>
    <lineage>
        <taxon>Bacteria</taxon>
        <taxon>Pseudomonadati</taxon>
        <taxon>Pseudomonadota</taxon>
        <taxon>Betaproteobacteria</taxon>
        <taxon>Burkholderiales</taxon>
        <taxon>Burkholderiaceae</taxon>
        <taxon>Cupriavidus</taxon>
    </lineage>
</organism>
<dbReference type="EMBL" id="CAJZAH010000002">
    <property type="protein sequence ID" value="CAG9171291.1"/>
    <property type="molecule type" value="Genomic_DNA"/>
</dbReference>
<dbReference type="InterPro" id="IPR012349">
    <property type="entry name" value="Split_barrel_FMN-bd"/>
</dbReference>
<protein>
    <submittedName>
        <fullName evidence="1">Protease synthase and sporulation protein PAI 2</fullName>
    </submittedName>
</protein>
<evidence type="ECO:0000313" key="1">
    <source>
        <dbReference type="EMBL" id="CAG9171291.1"/>
    </source>
</evidence>
<gene>
    <name evidence="1" type="primary">paiB_2</name>
    <name evidence="1" type="ORF">LMG21510_01599</name>
</gene>
<dbReference type="Pfam" id="PF04299">
    <property type="entry name" value="FMN_bind_2"/>
    <property type="match status" value="1"/>
</dbReference>
<dbReference type="Proteomes" id="UP000721236">
    <property type="component" value="Unassembled WGS sequence"/>
</dbReference>
<dbReference type="RefSeq" id="WP_224040988.1">
    <property type="nucleotide sequence ID" value="NZ_CAJZAH010000002.1"/>
</dbReference>
<dbReference type="PIRSF" id="PIRSF010372">
    <property type="entry name" value="PaiB"/>
    <property type="match status" value="1"/>
</dbReference>
<dbReference type="SUPFAM" id="SSF50475">
    <property type="entry name" value="FMN-binding split barrel"/>
    <property type="match status" value="1"/>
</dbReference>
<reference evidence="1 2" key="1">
    <citation type="submission" date="2021-08" db="EMBL/GenBank/DDBJ databases">
        <authorList>
            <person name="Peeters C."/>
        </authorList>
    </citation>
    <scope>NUCLEOTIDE SEQUENCE [LARGE SCALE GENOMIC DNA]</scope>
    <source>
        <strain evidence="1 2">LMG 21510</strain>
    </source>
</reference>
<sequence length="222" mass="23816">MYTPPAYAETDPAALHAFMRAHSFASLVTCRGARCNVTHLPFLLDTSGEPTLCTHLARANPQLEDLRAGSEALVVFQGPHAFISPSWYENQRTFPTWNYTAVHARGMPSVFDDAGEVLALLERTVGQFDTPLGGAWTLPGMPADITRARMGAIAGVRIPIASLEGKMKLNQDKSVADRVGVIAALERGGDPQGLAVAALIRAQADVRAAAQEAEHEPDRSTT</sequence>
<keyword evidence="1" id="KW-0645">Protease</keyword>
<dbReference type="PANTHER" id="PTHR35802">
    <property type="entry name" value="PROTEASE SYNTHASE AND SPORULATION PROTEIN PAI 2"/>
    <property type="match status" value="1"/>
</dbReference>
<dbReference type="InterPro" id="IPR007396">
    <property type="entry name" value="TR_PAI2-type"/>
</dbReference>
<name>A0ABN7YF18_9BURK</name>
<evidence type="ECO:0000313" key="2">
    <source>
        <dbReference type="Proteomes" id="UP000721236"/>
    </source>
</evidence>
<proteinExistence type="predicted"/>
<dbReference type="GO" id="GO:0008233">
    <property type="term" value="F:peptidase activity"/>
    <property type="evidence" value="ECO:0007669"/>
    <property type="project" value="UniProtKB-KW"/>
</dbReference>
<keyword evidence="1" id="KW-0378">Hydrolase</keyword>
<keyword evidence="2" id="KW-1185">Reference proteome</keyword>
<dbReference type="GO" id="GO:0006508">
    <property type="term" value="P:proteolysis"/>
    <property type="evidence" value="ECO:0007669"/>
    <property type="project" value="UniProtKB-KW"/>
</dbReference>
<dbReference type="PANTHER" id="PTHR35802:SF1">
    <property type="entry name" value="PROTEASE SYNTHASE AND SPORULATION PROTEIN PAI 2"/>
    <property type="match status" value="1"/>
</dbReference>